<comment type="caution">
    <text evidence="2">The sequence shown here is derived from an EMBL/GenBank/DDBJ whole genome shotgun (WGS) entry which is preliminary data.</text>
</comment>
<dbReference type="EMBL" id="JAKRVY010000001">
    <property type="protein sequence ID" value="MCL9812168.1"/>
    <property type="molecule type" value="Genomic_DNA"/>
</dbReference>
<organism evidence="2 3">
    <name type="scientific">Natranaeroarchaeum aerophilus</name>
    <dbReference type="NCBI Taxonomy" id="2917711"/>
    <lineage>
        <taxon>Archaea</taxon>
        <taxon>Methanobacteriati</taxon>
        <taxon>Methanobacteriota</taxon>
        <taxon>Stenosarchaea group</taxon>
        <taxon>Halobacteria</taxon>
        <taxon>Halobacteriales</taxon>
        <taxon>Natronoarchaeaceae</taxon>
        <taxon>Natranaeroarchaeum</taxon>
    </lineage>
</organism>
<dbReference type="InterPro" id="IPR057179">
    <property type="entry name" value="DUF7857"/>
</dbReference>
<dbReference type="Pfam" id="PF25256">
    <property type="entry name" value="DUF7857"/>
    <property type="match status" value="1"/>
</dbReference>
<protein>
    <submittedName>
        <fullName evidence="2">Uncharacterized protein</fullName>
    </submittedName>
</protein>
<reference evidence="2 3" key="1">
    <citation type="journal article" date="2022" name="Syst. Appl. Microbiol.">
        <title>Natronocalculus amylovorans gen. nov., sp. nov., and Natranaeroarchaeum aerophilus sp. nov., dominant culturable amylolytic natronoarchaea from hypersaline soda lakes in southwestern Siberia.</title>
        <authorList>
            <person name="Sorokin D.Y."/>
            <person name="Elcheninov A.G."/>
            <person name="Khizhniak T.V."/>
            <person name="Koenen M."/>
            <person name="Bale N.J."/>
            <person name="Damste J.S.S."/>
            <person name="Kublanov I.V."/>
        </authorList>
    </citation>
    <scope>NUCLEOTIDE SEQUENCE [LARGE SCALE GENOMIC DNA]</scope>
    <source>
        <strain evidence="2 3">AArc-St1-1</strain>
    </source>
</reference>
<dbReference type="Proteomes" id="UP001202674">
    <property type="component" value="Unassembled WGS sequence"/>
</dbReference>
<evidence type="ECO:0000313" key="2">
    <source>
        <dbReference type="EMBL" id="MCL9812168.1"/>
    </source>
</evidence>
<evidence type="ECO:0000313" key="3">
    <source>
        <dbReference type="Proteomes" id="UP001202674"/>
    </source>
</evidence>
<name>A0AAE3FMN2_9EURY</name>
<feature type="compositionally biased region" description="Basic and acidic residues" evidence="1">
    <location>
        <begin position="154"/>
        <end position="171"/>
    </location>
</feature>
<dbReference type="RefSeq" id="WP_250593700.1">
    <property type="nucleotide sequence ID" value="NZ_JAKRVY010000001.1"/>
</dbReference>
<evidence type="ECO:0000256" key="1">
    <source>
        <dbReference type="SAM" id="MobiDB-lite"/>
    </source>
</evidence>
<dbReference type="AlphaFoldDB" id="A0AAE3FMN2"/>
<keyword evidence="3" id="KW-1185">Reference proteome</keyword>
<gene>
    <name evidence="2" type="ORF">AArcSt11_00690</name>
</gene>
<accession>A0AAE3FMN2</accession>
<proteinExistence type="predicted"/>
<feature type="region of interest" description="Disordered" evidence="1">
    <location>
        <begin position="124"/>
        <end position="171"/>
    </location>
</feature>
<sequence length="171" mass="18588">MSGREFKYDRAAIISMPELSWTQRRENGVTLVEAVIESTSPNGEAAIELRSTLSGPVWPPRSQGVPVAGWDGDRYETTVESGCRVAVGFASPGEPCEPPIEIVEHEPVARVDDDEDDAVDAADVLRALGDPTPPRRAIPASVPDTSGPDTSLPDEWHLAEDELDVETERER</sequence>